<evidence type="ECO:0000256" key="4">
    <source>
        <dbReference type="ARBA" id="ARBA00022692"/>
    </source>
</evidence>
<dbReference type="PANTHER" id="PTHR11403">
    <property type="entry name" value="CYTOCHROME C OXIDASE SUBUNIT III"/>
    <property type="match status" value="1"/>
</dbReference>
<evidence type="ECO:0000256" key="3">
    <source>
        <dbReference type="ARBA" id="ARBA00015944"/>
    </source>
</evidence>
<dbReference type="InterPro" id="IPR024791">
    <property type="entry name" value="Cyt_c/ubiquinol_Oxase_su3"/>
</dbReference>
<feature type="transmembrane region" description="Helical" evidence="10">
    <location>
        <begin position="21"/>
        <end position="41"/>
    </location>
</feature>
<comment type="subcellular location">
    <subcellularLocation>
        <location evidence="1">Mitochondrion inner membrane</location>
        <topology evidence="1">Multi-pass membrane protein</topology>
    </subcellularLocation>
</comment>
<keyword evidence="4 9" id="KW-0812">Transmembrane</keyword>
<gene>
    <name evidence="12" type="primary">cox3</name>
</gene>
<feature type="transmembrane region" description="Helical" evidence="10">
    <location>
        <begin position="131"/>
        <end position="154"/>
    </location>
</feature>
<protein>
    <recommendedName>
        <fullName evidence="3 9">Cytochrome c oxidase subunit 3</fullName>
    </recommendedName>
</protein>
<comment type="catalytic activity">
    <reaction evidence="8">
        <text>4 Fe(II)-[cytochrome c] + O2 + 8 H(+)(in) = 4 Fe(III)-[cytochrome c] + 2 H2O + 4 H(+)(out)</text>
        <dbReference type="Rhea" id="RHEA:11436"/>
        <dbReference type="Rhea" id="RHEA-COMP:10350"/>
        <dbReference type="Rhea" id="RHEA-COMP:14399"/>
        <dbReference type="ChEBI" id="CHEBI:15377"/>
        <dbReference type="ChEBI" id="CHEBI:15378"/>
        <dbReference type="ChEBI" id="CHEBI:15379"/>
        <dbReference type="ChEBI" id="CHEBI:29033"/>
        <dbReference type="ChEBI" id="CHEBI:29034"/>
        <dbReference type="EC" id="7.1.1.9"/>
    </reaction>
    <physiologicalReaction direction="left-to-right" evidence="8">
        <dbReference type="Rhea" id="RHEA:11437"/>
    </physiologicalReaction>
</comment>
<feature type="domain" description="Heme-copper oxidase subunit III family profile" evidence="11">
    <location>
        <begin position="10"/>
        <end position="269"/>
    </location>
</feature>
<dbReference type="CDD" id="cd01665">
    <property type="entry name" value="Cyt_c_Oxidase_III"/>
    <property type="match status" value="1"/>
</dbReference>
<feature type="transmembrane region" description="Helical" evidence="10">
    <location>
        <begin position="248"/>
        <end position="268"/>
    </location>
</feature>
<dbReference type="InterPro" id="IPR000298">
    <property type="entry name" value="Cyt_c_oxidase-like_su3"/>
</dbReference>
<evidence type="ECO:0000256" key="2">
    <source>
        <dbReference type="ARBA" id="ARBA00010581"/>
    </source>
</evidence>
<evidence type="ECO:0000256" key="9">
    <source>
        <dbReference type="RuleBase" id="RU003375"/>
    </source>
</evidence>
<dbReference type="AlphaFoldDB" id="A0A8E8GRD0"/>
<evidence type="ECO:0000256" key="8">
    <source>
        <dbReference type="ARBA" id="ARBA00049512"/>
    </source>
</evidence>
<feature type="transmembrane region" description="Helical" evidence="10">
    <location>
        <begin position="166"/>
        <end position="188"/>
    </location>
</feature>
<dbReference type="EMBL" id="MW995475">
    <property type="protein sequence ID" value="QWC53698.1"/>
    <property type="molecule type" value="Genomic_DNA"/>
</dbReference>
<organism evidence="12">
    <name type="scientific">Rhizoctonia solani</name>
    <dbReference type="NCBI Taxonomy" id="456999"/>
    <lineage>
        <taxon>Eukaryota</taxon>
        <taxon>Fungi</taxon>
        <taxon>Dikarya</taxon>
        <taxon>Basidiomycota</taxon>
        <taxon>Agaricomycotina</taxon>
        <taxon>Agaricomycetes</taxon>
        <taxon>Cantharellales</taxon>
        <taxon>Ceratobasidiaceae</taxon>
        <taxon>Rhizoctonia</taxon>
    </lineage>
</organism>
<keyword evidence="6 10" id="KW-1133">Transmembrane helix</keyword>
<dbReference type="FunFam" id="1.20.120.80:FF:000002">
    <property type="entry name" value="Cytochrome c oxidase subunit 3"/>
    <property type="match status" value="1"/>
</dbReference>
<feature type="transmembrane region" description="Helical" evidence="10">
    <location>
        <begin position="47"/>
        <end position="66"/>
    </location>
</feature>
<keyword evidence="9 12" id="KW-0496">Mitochondrion</keyword>
<dbReference type="PROSITE" id="PS50253">
    <property type="entry name" value="COX3"/>
    <property type="match status" value="1"/>
</dbReference>
<evidence type="ECO:0000313" key="12">
    <source>
        <dbReference type="EMBL" id="QWC53698.1"/>
    </source>
</evidence>
<dbReference type="InterPro" id="IPR033945">
    <property type="entry name" value="Cyt_c_oxase_su3_dom"/>
</dbReference>
<evidence type="ECO:0000256" key="1">
    <source>
        <dbReference type="ARBA" id="ARBA00004448"/>
    </source>
</evidence>
<evidence type="ECO:0000256" key="6">
    <source>
        <dbReference type="ARBA" id="ARBA00022989"/>
    </source>
</evidence>
<evidence type="ECO:0000256" key="10">
    <source>
        <dbReference type="SAM" id="Phobius"/>
    </source>
</evidence>
<evidence type="ECO:0000256" key="5">
    <source>
        <dbReference type="ARBA" id="ARBA00022967"/>
    </source>
</evidence>
<comment type="similarity">
    <text evidence="2 9">Belongs to the cytochrome c oxidase subunit 3 family.</text>
</comment>
<dbReference type="GO" id="GO:0006123">
    <property type="term" value="P:mitochondrial electron transport, cytochrome c to oxygen"/>
    <property type="evidence" value="ECO:0007669"/>
    <property type="project" value="UniProtKB-ARBA"/>
</dbReference>
<dbReference type="FunFam" id="1.10.287.70:FF:000082">
    <property type="entry name" value="Cytochrome c oxidase subunit 3"/>
    <property type="match status" value="1"/>
</dbReference>
<reference evidence="12" key="1">
    <citation type="submission" date="2021-04" db="EMBL/GenBank/DDBJ databases">
        <title>Mitogenome analysis reveals the evolution and host adaptation in Rhizoctonia solani.</title>
        <authorList>
            <person name="Zheng A."/>
            <person name="Lin R."/>
            <person name="Xia Y."/>
            <person name="Zhang D."/>
            <person name="Xiang X."/>
            <person name="Niu X."/>
            <person name="Liu Y."/>
            <person name="Jiang L."/>
            <person name="Wang X."/>
        </authorList>
    </citation>
    <scope>NUCLEOTIDE SEQUENCE</scope>
    <source>
        <strain evidence="12">AG1-IB</strain>
    </source>
</reference>
<comment type="function">
    <text evidence="9">Component of the cytochrome c oxidase, the last enzyme in the mitochondrial electron transport chain which drives oxidative phosphorylation. The respiratory chain contains 3 multisubunit complexes succinate dehydrogenase (complex II, CII), ubiquinol-cytochrome c oxidoreductase (cytochrome b-c1 complex, complex III, CIII) and cytochrome c oxidase (complex IV, CIV), that cooperate to transfer electrons derived from NADH and succinate to molecular oxygen, creating an electrochemical gradient over the inner membrane that drives transmembrane transport and the ATP synthase. Cytochrome c oxidase is the component of the respiratory chain that catalyzes the reduction of oxygen to water. Electrons originating from reduced cytochrome c in the intermembrane space (IMS) are transferred via the dinuclear copper A center (CU(A)) of subunit 2 and heme A of subunit 1 to the active site in subunit 1, a binuclear center (BNC) formed by heme A3 and copper B (CU(B)). The BNC reduces molecular oxygen to 2 water molecules using 4 electrons from cytochrome c in the IMS and 4 protons from the mitochondrial matrix.</text>
</comment>
<sequence>MKNITRTQYQAFPFHLVEPSPWPILTSFALLTLTISAVLYFHGFVNGGELLTLGFILVSGGMVLWFRDVITEVTYEGHHTSFVQRGLTIGFALFIVSEVFAFVSVFWAFFHSSLAPVIEIGSQWPPVGIEAVNAFELPLLNTILLLSSGATVTYSHHALIQGNRRASLIGLIFTIILALAFTACQGIEYYNTSFSMADSVYGTVFFASTGLHGVHVIVGTLFLLVGLFRLLNYHLSDSHHLGYESAILYWHFVDVVWLFLFVSVYWWGS</sequence>
<keyword evidence="7 10" id="KW-0472">Membrane</keyword>
<feature type="transmembrane region" description="Helical" evidence="10">
    <location>
        <begin position="87"/>
        <end position="111"/>
    </location>
</feature>
<feature type="transmembrane region" description="Helical" evidence="10">
    <location>
        <begin position="200"/>
        <end position="228"/>
    </location>
</feature>
<dbReference type="GO" id="GO:0045277">
    <property type="term" value="C:respiratory chain complex IV"/>
    <property type="evidence" value="ECO:0007669"/>
    <property type="project" value="UniProtKB-ARBA"/>
</dbReference>
<dbReference type="GO" id="GO:0005743">
    <property type="term" value="C:mitochondrial inner membrane"/>
    <property type="evidence" value="ECO:0007669"/>
    <property type="project" value="UniProtKB-SubCell"/>
</dbReference>
<dbReference type="Pfam" id="PF00510">
    <property type="entry name" value="COX3"/>
    <property type="match status" value="1"/>
</dbReference>
<dbReference type="PANTHER" id="PTHR11403:SF7">
    <property type="entry name" value="CYTOCHROME C OXIDASE SUBUNIT 3"/>
    <property type="match status" value="1"/>
</dbReference>
<proteinExistence type="inferred from homology"/>
<keyword evidence="5" id="KW-1278">Translocase</keyword>
<accession>A0A8E8GRD0</accession>
<dbReference type="GO" id="GO:0004129">
    <property type="term" value="F:cytochrome-c oxidase activity"/>
    <property type="evidence" value="ECO:0007669"/>
    <property type="project" value="UniProtKB-EC"/>
</dbReference>
<evidence type="ECO:0000259" key="11">
    <source>
        <dbReference type="PROSITE" id="PS50253"/>
    </source>
</evidence>
<name>A0A8E8GRD0_9AGAM</name>
<evidence type="ECO:0000256" key="7">
    <source>
        <dbReference type="ARBA" id="ARBA00023136"/>
    </source>
</evidence>
<geneLocation type="mitochondrion" evidence="12"/>